<proteinExistence type="predicted"/>
<protein>
    <submittedName>
        <fullName evidence="1">Uncharacterized protein</fullName>
    </submittedName>
</protein>
<keyword evidence="2" id="KW-1185">Reference proteome</keyword>
<evidence type="ECO:0000313" key="1">
    <source>
        <dbReference type="EMBL" id="CAI2386445.1"/>
    </source>
</evidence>
<name>A0AAD1Y846_EUPCR</name>
<accession>A0AAD1Y846</accession>
<reference evidence="1" key="1">
    <citation type="submission" date="2023-07" db="EMBL/GenBank/DDBJ databases">
        <authorList>
            <consortium name="AG Swart"/>
            <person name="Singh M."/>
            <person name="Singh A."/>
            <person name="Seah K."/>
            <person name="Emmerich C."/>
        </authorList>
    </citation>
    <scope>NUCLEOTIDE SEQUENCE</scope>
    <source>
        <strain evidence="1">DP1</strain>
    </source>
</reference>
<dbReference type="AlphaFoldDB" id="A0AAD1Y846"/>
<dbReference type="Proteomes" id="UP001295684">
    <property type="component" value="Unassembled WGS sequence"/>
</dbReference>
<sequence length="62" mass="7121">MENSGNVRKLVTREACEWGRLTLCQGLFGVAMLRYFKEKNCGKNSKKLKLLTKILQSHSDFT</sequence>
<evidence type="ECO:0000313" key="2">
    <source>
        <dbReference type="Proteomes" id="UP001295684"/>
    </source>
</evidence>
<gene>
    <name evidence="1" type="ORF">ECRASSUSDP1_LOCUS28064</name>
</gene>
<comment type="caution">
    <text evidence="1">The sequence shown here is derived from an EMBL/GenBank/DDBJ whole genome shotgun (WGS) entry which is preliminary data.</text>
</comment>
<organism evidence="1 2">
    <name type="scientific">Euplotes crassus</name>
    <dbReference type="NCBI Taxonomy" id="5936"/>
    <lineage>
        <taxon>Eukaryota</taxon>
        <taxon>Sar</taxon>
        <taxon>Alveolata</taxon>
        <taxon>Ciliophora</taxon>
        <taxon>Intramacronucleata</taxon>
        <taxon>Spirotrichea</taxon>
        <taxon>Hypotrichia</taxon>
        <taxon>Euplotida</taxon>
        <taxon>Euplotidae</taxon>
        <taxon>Moneuplotes</taxon>
    </lineage>
</organism>
<dbReference type="EMBL" id="CAMPGE010028956">
    <property type="protein sequence ID" value="CAI2386445.1"/>
    <property type="molecule type" value="Genomic_DNA"/>
</dbReference>